<evidence type="ECO:0000313" key="1">
    <source>
        <dbReference type="EMBL" id="KCW51775.1"/>
    </source>
</evidence>
<sequence length="68" mass="8171">MPSLVKRKGSLFIFIQICNKSNNFYLYLYLWKTNLDLAKFGVSFLTFLPPILRLHWCMKYWVSYSKIA</sequence>
<protein>
    <submittedName>
        <fullName evidence="1">Uncharacterized protein</fullName>
    </submittedName>
</protein>
<dbReference type="AlphaFoldDB" id="A0A059AEF0"/>
<name>A0A059AEF0_EUCGR</name>
<dbReference type="EMBL" id="KK198762">
    <property type="protein sequence ID" value="KCW51775.1"/>
    <property type="molecule type" value="Genomic_DNA"/>
</dbReference>
<organism evidence="1">
    <name type="scientific">Eucalyptus grandis</name>
    <name type="common">Flooded gum</name>
    <dbReference type="NCBI Taxonomy" id="71139"/>
    <lineage>
        <taxon>Eukaryota</taxon>
        <taxon>Viridiplantae</taxon>
        <taxon>Streptophyta</taxon>
        <taxon>Embryophyta</taxon>
        <taxon>Tracheophyta</taxon>
        <taxon>Spermatophyta</taxon>
        <taxon>Magnoliopsida</taxon>
        <taxon>eudicotyledons</taxon>
        <taxon>Gunneridae</taxon>
        <taxon>Pentapetalae</taxon>
        <taxon>rosids</taxon>
        <taxon>malvids</taxon>
        <taxon>Myrtales</taxon>
        <taxon>Myrtaceae</taxon>
        <taxon>Myrtoideae</taxon>
        <taxon>Eucalypteae</taxon>
        <taxon>Eucalyptus</taxon>
    </lineage>
</organism>
<accession>A0A059AEF0</accession>
<reference evidence="1" key="1">
    <citation type="submission" date="2013-07" db="EMBL/GenBank/DDBJ databases">
        <title>The genome of Eucalyptus grandis.</title>
        <authorList>
            <person name="Schmutz J."/>
            <person name="Hayes R."/>
            <person name="Myburg A."/>
            <person name="Tuskan G."/>
            <person name="Grattapaglia D."/>
            <person name="Rokhsar D.S."/>
        </authorList>
    </citation>
    <scope>NUCLEOTIDE SEQUENCE</scope>
    <source>
        <tissue evidence="1">Leaf extractions</tissue>
    </source>
</reference>
<dbReference type="Gramene" id="KCW51775">
    <property type="protein sequence ID" value="KCW51775"/>
    <property type="gene ID" value="EUGRSUZ_J01226"/>
</dbReference>
<dbReference type="InParanoid" id="A0A059AEF0"/>
<proteinExistence type="predicted"/>
<gene>
    <name evidence="1" type="ORF">EUGRSUZ_J01226</name>
</gene>